<evidence type="ECO:0000256" key="2">
    <source>
        <dbReference type="ARBA" id="ARBA00022692"/>
    </source>
</evidence>
<dbReference type="Gene3D" id="1.20.1070.10">
    <property type="entry name" value="Rhodopsin 7-helix transmembrane proteins"/>
    <property type="match status" value="1"/>
</dbReference>
<dbReference type="EMBL" id="JAKKPZ010000013">
    <property type="protein sequence ID" value="KAI1714574.1"/>
    <property type="molecule type" value="Genomic_DNA"/>
</dbReference>
<protein>
    <submittedName>
        <fullName evidence="7">FMRFamide receptor</fullName>
    </submittedName>
</protein>
<keyword evidence="8" id="KW-1185">Reference proteome</keyword>
<evidence type="ECO:0000313" key="7">
    <source>
        <dbReference type="EMBL" id="KAI1714574.1"/>
    </source>
</evidence>
<dbReference type="InterPro" id="IPR017452">
    <property type="entry name" value="GPCR_Rhodpsn_7TM"/>
</dbReference>
<name>A0AAD4R0Z0_9BILA</name>
<reference evidence="7" key="1">
    <citation type="submission" date="2022-01" db="EMBL/GenBank/DDBJ databases">
        <title>Genome Sequence Resource for Two Populations of Ditylenchus destructor, the Migratory Endoparasitic Phytonematode.</title>
        <authorList>
            <person name="Zhang H."/>
            <person name="Lin R."/>
            <person name="Xie B."/>
        </authorList>
    </citation>
    <scope>NUCLEOTIDE SEQUENCE</scope>
    <source>
        <strain evidence="7">BazhouSP</strain>
    </source>
</reference>
<evidence type="ECO:0000259" key="6">
    <source>
        <dbReference type="PROSITE" id="PS50262"/>
    </source>
</evidence>
<evidence type="ECO:0000256" key="3">
    <source>
        <dbReference type="ARBA" id="ARBA00022989"/>
    </source>
</evidence>
<feature type="transmembrane region" description="Helical" evidence="5">
    <location>
        <begin position="54"/>
        <end position="80"/>
    </location>
</feature>
<dbReference type="SUPFAM" id="SSF81321">
    <property type="entry name" value="Family A G protein-coupled receptor-like"/>
    <property type="match status" value="1"/>
</dbReference>
<dbReference type="InterPro" id="IPR000276">
    <property type="entry name" value="GPCR_Rhodpsn"/>
</dbReference>
<feature type="transmembrane region" description="Helical" evidence="5">
    <location>
        <begin position="152"/>
        <end position="170"/>
    </location>
</feature>
<evidence type="ECO:0000313" key="8">
    <source>
        <dbReference type="Proteomes" id="UP001201812"/>
    </source>
</evidence>
<keyword evidence="3 5" id="KW-1133">Transmembrane helix</keyword>
<dbReference type="GO" id="GO:0016020">
    <property type="term" value="C:membrane"/>
    <property type="evidence" value="ECO:0007669"/>
    <property type="project" value="UniProtKB-SubCell"/>
</dbReference>
<proteinExistence type="predicted"/>
<dbReference type="InterPro" id="IPR052954">
    <property type="entry name" value="GPCR-Ligand_Int"/>
</dbReference>
<feature type="transmembrane region" description="Helical" evidence="5">
    <location>
        <begin position="16"/>
        <end position="42"/>
    </location>
</feature>
<accession>A0AAD4R0Z0</accession>
<gene>
    <name evidence="7" type="ORF">DdX_08676</name>
</gene>
<keyword evidence="4 5" id="KW-0472">Membrane</keyword>
<dbReference type="AlphaFoldDB" id="A0AAD4R0Z0"/>
<dbReference type="Proteomes" id="UP001201812">
    <property type="component" value="Unassembled WGS sequence"/>
</dbReference>
<dbReference type="PANTHER" id="PTHR46641:SF16">
    <property type="entry name" value="G-PROTEIN COUPLED RECEPTORS FAMILY 1 PROFILE DOMAIN-CONTAINING PROTEIN"/>
    <property type="match status" value="1"/>
</dbReference>
<dbReference type="PROSITE" id="PS50262">
    <property type="entry name" value="G_PROTEIN_RECEP_F1_2"/>
    <property type="match status" value="1"/>
</dbReference>
<feature type="transmembrane region" description="Helical" evidence="5">
    <location>
        <begin position="200"/>
        <end position="222"/>
    </location>
</feature>
<comment type="subcellular location">
    <subcellularLocation>
        <location evidence="1">Membrane</location>
    </subcellularLocation>
</comment>
<dbReference type="GO" id="GO:0004930">
    <property type="term" value="F:G protein-coupled receptor activity"/>
    <property type="evidence" value="ECO:0007669"/>
    <property type="project" value="InterPro"/>
</dbReference>
<dbReference type="PRINTS" id="PR00237">
    <property type="entry name" value="GPCRRHODOPSN"/>
</dbReference>
<evidence type="ECO:0000256" key="1">
    <source>
        <dbReference type="ARBA" id="ARBA00004370"/>
    </source>
</evidence>
<keyword evidence="7" id="KW-0675">Receptor</keyword>
<sequence>MLRQEMTASEYVSCALVIYIQPVICLMGLVFNCACVAVFVKVNNHEYYRKTSLIFYLTSLNLCNILQLMLSILVIVFPALEQFMDDEKFPQEYRILVETNAKTVRFAYPLLMAANYASIWILTLICAQRFHSICHPASPWKNHLNFVRRSKLCVALSVTLAIVINVVRLWELQPASSSQGDLGDSTLRSSIWYKVVQEGFVYGLIVYGLPMLMLLWLNYNTFKIVLADDLERCRPVAEHRTALMTFTVFVFFFLFTTMSVTLRLIMILSGDLFLHPEYVWMVDLSNLLMNANALAMPVICFLFTRGFRDLFFAVRHVSATSDDPSIIYAQEAKAIKPKYPVDV</sequence>
<keyword evidence="2 5" id="KW-0812">Transmembrane</keyword>
<feature type="transmembrane region" description="Helical" evidence="5">
    <location>
        <begin position="243"/>
        <end position="267"/>
    </location>
</feature>
<feature type="transmembrane region" description="Helical" evidence="5">
    <location>
        <begin position="106"/>
        <end position="131"/>
    </location>
</feature>
<feature type="transmembrane region" description="Helical" evidence="5">
    <location>
        <begin position="287"/>
        <end position="307"/>
    </location>
</feature>
<comment type="caution">
    <text evidence="7">The sequence shown here is derived from an EMBL/GenBank/DDBJ whole genome shotgun (WGS) entry which is preliminary data.</text>
</comment>
<organism evidence="7 8">
    <name type="scientific">Ditylenchus destructor</name>
    <dbReference type="NCBI Taxonomy" id="166010"/>
    <lineage>
        <taxon>Eukaryota</taxon>
        <taxon>Metazoa</taxon>
        <taxon>Ecdysozoa</taxon>
        <taxon>Nematoda</taxon>
        <taxon>Chromadorea</taxon>
        <taxon>Rhabditida</taxon>
        <taxon>Tylenchina</taxon>
        <taxon>Tylenchomorpha</taxon>
        <taxon>Sphaerularioidea</taxon>
        <taxon>Anguinidae</taxon>
        <taxon>Anguininae</taxon>
        <taxon>Ditylenchus</taxon>
    </lineage>
</organism>
<dbReference type="PANTHER" id="PTHR46641">
    <property type="entry name" value="FMRFAMIDE RECEPTOR-RELATED"/>
    <property type="match status" value="1"/>
</dbReference>
<evidence type="ECO:0000256" key="5">
    <source>
        <dbReference type="SAM" id="Phobius"/>
    </source>
</evidence>
<feature type="domain" description="G-protein coupled receptors family 1 profile" evidence="6">
    <location>
        <begin position="31"/>
        <end position="300"/>
    </location>
</feature>
<evidence type="ECO:0000256" key="4">
    <source>
        <dbReference type="ARBA" id="ARBA00023136"/>
    </source>
</evidence>